<reference evidence="3" key="4">
    <citation type="submission" date="2015-09" db="EMBL/GenBank/DDBJ databases">
        <authorList>
            <person name="Jackson K.R."/>
            <person name="Lunt B.L."/>
            <person name="Fisher J.N.B."/>
            <person name="Gardner A.V."/>
            <person name="Bailey M.E."/>
            <person name="Deus L.M."/>
            <person name="Earl A.S."/>
            <person name="Gibby P.D."/>
            <person name="Hartmann K.A."/>
            <person name="Liu J.E."/>
            <person name="Manci A.M."/>
            <person name="Nielsen D.A."/>
            <person name="Solomon M.B."/>
            <person name="Breakwell D.P."/>
            <person name="Burnett S.H."/>
            <person name="Grose J.H."/>
        </authorList>
    </citation>
    <scope>NUCLEOTIDE SEQUENCE [LARGE SCALE GENOMIC DNA]</scope>
    <source>
        <strain evidence="3">LaBioMMi 136</strain>
    </source>
</reference>
<proteinExistence type="predicted"/>
<dbReference type="Proteomes" id="UP000042958">
    <property type="component" value="Unassembled WGS sequence"/>
</dbReference>
<accession>A0A0F7TLM3</accession>
<dbReference type="Pfam" id="PF25312">
    <property type="entry name" value="Allergen_Asp_f_4"/>
    <property type="match status" value="1"/>
</dbReference>
<reference evidence="2" key="1">
    <citation type="submission" date="2014-11" db="EMBL/GenBank/DDBJ databases">
        <authorList>
            <person name="Zhu J."/>
            <person name="Qi W."/>
            <person name="Song R."/>
        </authorList>
    </citation>
    <scope>NUCLEOTIDE SEQUENCE [LARGE SCALE GENOMIC DNA]</scope>
</reference>
<dbReference type="AlphaFoldDB" id="A0A0F7TLM3"/>
<keyword evidence="1" id="KW-0732">Signal</keyword>
<evidence type="ECO:0000313" key="4">
    <source>
        <dbReference type="Proteomes" id="UP000042958"/>
    </source>
</evidence>
<organism evidence="2 4">
    <name type="scientific">Penicillium brasilianum</name>
    <dbReference type="NCBI Taxonomy" id="104259"/>
    <lineage>
        <taxon>Eukaryota</taxon>
        <taxon>Fungi</taxon>
        <taxon>Dikarya</taxon>
        <taxon>Ascomycota</taxon>
        <taxon>Pezizomycotina</taxon>
        <taxon>Eurotiomycetes</taxon>
        <taxon>Eurotiomycetidae</taxon>
        <taxon>Eurotiales</taxon>
        <taxon>Aspergillaceae</taxon>
        <taxon>Penicillium</taxon>
    </lineage>
</organism>
<dbReference type="Proteomes" id="UP000190744">
    <property type="component" value="Unassembled WGS sequence"/>
</dbReference>
<dbReference type="EMBL" id="CDHK01000002">
    <property type="protein sequence ID" value="CEJ55908.1"/>
    <property type="molecule type" value="Genomic_DNA"/>
</dbReference>
<dbReference type="OrthoDB" id="118256at2759"/>
<gene>
    <name evidence="3" type="ORF">PEBR_38329</name>
    <name evidence="2" type="ORF">PMG11_02138</name>
</gene>
<feature type="signal peptide" evidence="1">
    <location>
        <begin position="1"/>
        <end position="20"/>
    </location>
</feature>
<dbReference type="InterPro" id="IPR038903">
    <property type="entry name" value="Allergen_Asp_f_4"/>
</dbReference>
<dbReference type="GO" id="GO:0019863">
    <property type="term" value="F:IgE binding"/>
    <property type="evidence" value="ECO:0007669"/>
    <property type="project" value="InterPro"/>
</dbReference>
<sequence>MFVKNSLLLAAALTAGSAVARLHGHERRHAHPKAEIEAVEKRAGEVVTATIDGILQTWINDWSGQIEAATTTSSSTSTIQVTTATAAAVETQVPSAIESVVPAHTAAPGSSGSWSDLPANGQYSRDGFGGSNYKIEVLGIEWTGNTGLPWGSNIIEVEESVANQYRHVVRFEGSQSDDWTVIVWNKKGPNGLMDGFFHPNKALSFTLGPNEVKYVAIDTESTGGWAAWKGDDAPLSEYGSYAATWGEFTMREAPNFTSWDVSCIQAQNAGKEIQGMQICQHDGSSCSSITNGMGSVKNAYTSAETDINGIGGNVMTEAIRLVVNLDYA</sequence>
<evidence type="ECO:0000256" key="1">
    <source>
        <dbReference type="SAM" id="SignalP"/>
    </source>
</evidence>
<evidence type="ECO:0000313" key="5">
    <source>
        <dbReference type="Proteomes" id="UP000190744"/>
    </source>
</evidence>
<feature type="chain" id="PRO_5014227034" evidence="1">
    <location>
        <begin position="21"/>
        <end position="328"/>
    </location>
</feature>
<evidence type="ECO:0000313" key="3">
    <source>
        <dbReference type="EMBL" id="OOQ83024.1"/>
    </source>
</evidence>
<reference evidence="5" key="3">
    <citation type="submission" date="2015-09" db="EMBL/GenBank/DDBJ databases">
        <authorList>
            <person name="Fill T.P."/>
            <person name="Baretta J.F."/>
            <person name="de Almeida L.G."/>
            <person name="Rocha M."/>
            <person name="de Souza D.H."/>
            <person name="Malavazi I."/>
            <person name="Cerdeira L.T."/>
            <person name="Hong H."/>
            <person name="Samborskyy M."/>
            <person name="de Vasconcelos A.T."/>
            <person name="Leadlay P."/>
            <person name="Rodrigues-Filho E."/>
        </authorList>
    </citation>
    <scope>NUCLEOTIDE SEQUENCE [LARGE SCALE GENOMIC DNA]</scope>
    <source>
        <strain evidence="5">LaBioMMi 136</strain>
    </source>
</reference>
<protein>
    <submittedName>
        <fullName evidence="3">Allergen Asp f 4</fullName>
    </submittedName>
</protein>
<keyword evidence="4" id="KW-1185">Reference proteome</keyword>
<name>A0A0F7TLM3_PENBI</name>
<dbReference type="GO" id="GO:0005576">
    <property type="term" value="C:extracellular region"/>
    <property type="evidence" value="ECO:0007669"/>
    <property type="project" value="InterPro"/>
</dbReference>
<reference evidence="4" key="2">
    <citation type="journal article" date="2015" name="Genome Announc.">
        <title>Draft genome sequence of the fungus Penicillium brasilianum MG11.</title>
        <authorList>
            <person name="Horn F."/>
            <person name="Linde J."/>
            <person name="Mattern D.J."/>
            <person name="Walther G."/>
            <person name="Guthke R."/>
            <person name="Brakhage A.A."/>
            <person name="Valiante V."/>
        </authorList>
    </citation>
    <scope>NUCLEOTIDE SEQUENCE [LARGE SCALE GENOMIC DNA]</scope>
    <source>
        <strain evidence="4">MG11</strain>
    </source>
</reference>
<dbReference type="PANTHER" id="PTHR42039:SF1">
    <property type="entry name" value="PUTATIVE (AFU_ORTHOLOGUE AFUA_3G02940)-RELATED"/>
    <property type="match status" value="1"/>
</dbReference>
<dbReference type="PANTHER" id="PTHR42039">
    <property type="entry name" value="PUTATIVE (AFU_ORTHOLOGUE AFUA_3G02940)-RELATED"/>
    <property type="match status" value="1"/>
</dbReference>
<dbReference type="EMBL" id="LJBN01000205">
    <property type="protein sequence ID" value="OOQ83024.1"/>
    <property type="molecule type" value="Genomic_DNA"/>
</dbReference>
<evidence type="ECO:0000313" key="2">
    <source>
        <dbReference type="EMBL" id="CEJ55908.1"/>
    </source>
</evidence>